<keyword evidence="5 11" id="KW-0285">Flavoprotein</keyword>
<comment type="caution">
    <text evidence="13">The sequence shown here is derived from an EMBL/GenBank/DDBJ whole genome shotgun (WGS) entry which is preliminary data.</text>
</comment>
<feature type="binding site" evidence="11">
    <location>
        <begin position="324"/>
        <end position="325"/>
    </location>
    <ligand>
        <name>FMN</name>
        <dbReference type="ChEBI" id="CHEBI:58210"/>
    </ligand>
</feature>
<dbReference type="EMBL" id="JALIDZ010000001">
    <property type="protein sequence ID" value="MCT8970727.1"/>
    <property type="molecule type" value="Genomic_DNA"/>
</dbReference>
<evidence type="ECO:0000313" key="14">
    <source>
        <dbReference type="Proteomes" id="UP001320898"/>
    </source>
</evidence>
<dbReference type="HAMAP" id="MF_00225">
    <property type="entry name" value="DHO_dh_type2"/>
    <property type="match status" value="1"/>
</dbReference>
<feature type="binding site" evidence="11">
    <location>
        <begin position="115"/>
        <end position="119"/>
    </location>
    <ligand>
        <name>substrate</name>
    </ligand>
</feature>
<dbReference type="NCBIfam" id="NF003652">
    <property type="entry name" value="PRK05286.2-5"/>
    <property type="match status" value="1"/>
</dbReference>
<dbReference type="Proteomes" id="UP001320898">
    <property type="component" value="Unassembled WGS sequence"/>
</dbReference>
<feature type="active site" description="Nucleophile" evidence="11">
    <location>
        <position position="177"/>
    </location>
</feature>
<feature type="binding site" evidence="11">
    <location>
        <position position="70"/>
    </location>
    <ligand>
        <name>substrate</name>
    </ligand>
</feature>
<evidence type="ECO:0000256" key="1">
    <source>
        <dbReference type="ARBA" id="ARBA00003125"/>
    </source>
</evidence>
<feature type="binding site" evidence="11">
    <location>
        <position position="90"/>
    </location>
    <ligand>
        <name>FMN</name>
        <dbReference type="ChEBI" id="CHEBI:58210"/>
    </ligand>
</feature>
<evidence type="ECO:0000256" key="11">
    <source>
        <dbReference type="HAMAP-Rule" id="MF_00225"/>
    </source>
</evidence>
<sequence>MIGALSALARPVFGAIDPERAHDLAISSLKLAQTTGVLRCAAGGDDPRLAVGLFDLAFPNPLGMAAGFDKHGEVPDALVALGFGFAEIGTVAPRPQLGNPRPRVFRLAGDRAVINRYGFNTQGHDAVRAHLEARRGHGILGVNIGANKDASDRAADYVAGVDCFAGIADYFTVNISSPNTPGLRDLQHEQALEDLLSRVSAARDRQVDRIGRPVPLLLKIAPDLEDTDLDGIAGAVTRHRFDGVIVSNTTLSRVGLCRAGISDRHASEAGGLSGRPLFRRSTVVLARLRRRLAPEIPIVGVGGIDSAETAYEKIRAGAALVQVYTGLVYEGLGLVGDIKRGLVRQLDRDGFGAIGDAVGTATEDWARERIE</sequence>
<accession>A0AAW5QS73</accession>
<dbReference type="InterPro" id="IPR005720">
    <property type="entry name" value="Dihydroorotate_DH_cat"/>
</dbReference>
<comment type="subunit">
    <text evidence="11">Monomer.</text>
</comment>
<dbReference type="CDD" id="cd04738">
    <property type="entry name" value="DHOD_2_like"/>
    <property type="match status" value="1"/>
</dbReference>
<dbReference type="PROSITE" id="PS00912">
    <property type="entry name" value="DHODEHASE_2"/>
    <property type="match status" value="1"/>
</dbReference>
<keyword evidence="6 11" id="KW-0288">FMN</keyword>
<comment type="similarity">
    <text evidence="4 11">Belongs to the dihydroorotate dehydrogenase family. Type 2 subfamily.</text>
</comment>
<evidence type="ECO:0000259" key="12">
    <source>
        <dbReference type="Pfam" id="PF01180"/>
    </source>
</evidence>
<feature type="domain" description="Dihydroorotate dehydrogenase catalytic" evidence="12">
    <location>
        <begin position="49"/>
        <end position="345"/>
    </location>
</feature>
<dbReference type="NCBIfam" id="TIGR01036">
    <property type="entry name" value="pyrD_sub2"/>
    <property type="match status" value="1"/>
</dbReference>
<evidence type="ECO:0000256" key="2">
    <source>
        <dbReference type="ARBA" id="ARBA00004370"/>
    </source>
</evidence>
<protein>
    <recommendedName>
        <fullName evidence="11">Dihydroorotate dehydrogenase (quinone)</fullName>
        <ecNumber evidence="11">1.3.5.2</ecNumber>
    </recommendedName>
    <alternativeName>
        <fullName evidence="11">DHOdehase</fullName>
        <shortName evidence="11">DHOD</shortName>
        <shortName evidence="11">DHODase</shortName>
    </alternativeName>
    <alternativeName>
        <fullName evidence="11">Dihydroorotate oxidase</fullName>
    </alternativeName>
</protein>
<dbReference type="Gene3D" id="3.20.20.70">
    <property type="entry name" value="Aldolase class I"/>
    <property type="match status" value="1"/>
</dbReference>
<dbReference type="PANTHER" id="PTHR48109:SF4">
    <property type="entry name" value="DIHYDROOROTATE DEHYDROGENASE (QUINONE), MITOCHONDRIAL"/>
    <property type="match status" value="1"/>
</dbReference>
<feature type="binding site" evidence="11">
    <location>
        <position position="303"/>
    </location>
    <ligand>
        <name>FMN</name>
        <dbReference type="ChEBI" id="CHEBI:58210"/>
    </ligand>
</feature>
<comment type="catalytic activity">
    <reaction evidence="10 11">
        <text>(S)-dihydroorotate + a quinone = orotate + a quinol</text>
        <dbReference type="Rhea" id="RHEA:30187"/>
        <dbReference type="ChEBI" id="CHEBI:24646"/>
        <dbReference type="ChEBI" id="CHEBI:30839"/>
        <dbReference type="ChEBI" id="CHEBI:30864"/>
        <dbReference type="ChEBI" id="CHEBI:132124"/>
        <dbReference type="EC" id="1.3.5.2"/>
    </reaction>
</comment>
<gene>
    <name evidence="11" type="primary">pyrD</name>
    <name evidence="13" type="ORF">MUB46_02530</name>
</gene>
<keyword evidence="14" id="KW-1185">Reference proteome</keyword>
<keyword evidence="8 11" id="KW-0560">Oxidoreductase</keyword>
<feature type="binding site" evidence="11">
    <location>
        <position position="247"/>
    </location>
    <ligand>
        <name>FMN</name>
        <dbReference type="ChEBI" id="CHEBI:58210"/>
    </ligand>
</feature>
<feature type="binding site" evidence="11">
    <location>
        <position position="274"/>
    </location>
    <ligand>
        <name>FMN</name>
        <dbReference type="ChEBI" id="CHEBI:58210"/>
    </ligand>
</feature>
<comment type="pathway">
    <text evidence="3 11">Pyrimidine metabolism; UMP biosynthesis via de novo pathway; orotate from (S)-dihydroorotate (quinone route): step 1/1.</text>
</comment>
<dbReference type="InterPro" id="IPR050074">
    <property type="entry name" value="DHO_dehydrogenase"/>
</dbReference>
<feature type="binding site" evidence="11">
    <location>
        <begin position="248"/>
        <end position="249"/>
    </location>
    <ligand>
        <name>substrate</name>
    </ligand>
</feature>
<evidence type="ECO:0000256" key="5">
    <source>
        <dbReference type="ARBA" id="ARBA00022630"/>
    </source>
</evidence>
<evidence type="ECO:0000313" key="13">
    <source>
        <dbReference type="EMBL" id="MCT8970727.1"/>
    </source>
</evidence>
<dbReference type="RefSeq" id="WP_315902698.1">
    <property type="nucleotide sequence ID" value="NZ_JALIDZ010000001.1"/>
</dbReference>
<evidence type="ECO:0000256" key="3">
    <source>
        <dbReference type="ARBA" id="ARBA00005161"/>
    </source>
</evidence>
<dbReference type="InterPro" id="IPR005719">
    <property type="entry name" value="Dihydroorotate_DH_2"/>
</dbReference>
<feature type="binding site" evidence="11">
    <location>
        <position position="174"/>
    </location>
    <ligand>
        <name>FMN</name>
        <dbReference type="ChEBI" id="CHEBI:58210"/>
    </ligand>
</feature>
<dbReference type="InterPro" id="IPR013785">
    <property type="entry name" value="Aldolase_TIM"/>
</dbReference>
<dbReference type="SUPFAM" id="SSF51395">
    <property type="entry name" value="FMN-linked oxidoreductases"/>
    <property type="match status" value="1"/>
</dbReference>
<dbReference type="GO" id="GO:0044205">
    <property type="term" value="P:'de novo' UMP biosynthetic process"/>
    <property type="evidence" value="ECO:0007669"/>
    <property type="project" value="UniProtKB-UniRule"/>
</dbReference>
<dbReference type="PANTHER" id="PTHR48109">
    <property type="entry name" value="DIHYDROOROTATE DEHYDROGENASE (QUINONE), MITOCHONDRIAL-RELATED"/>
    <property type="match status" value="1"/>
</dbReference>
<comment type="function">
    <text evidence="1 11">Catalyzes the conversion of dihydroorotate to orotate with quinone as electron acceptor.</text>
</comment>
<dbReference type="InterPro" id="IPR001295">
    <property type="entry name" value="Dihydroorotate_DH_CS"/>
</dbReference>
<dbReference type="GO" id="GO:0106430">
    <property type="term" value="F:dihydroorotate dehydrogenase (quinone) activity"/>
    <property type="evidence" value="ECO:0007669"/>
    <property type="project" value="UniProtKB-EC"/>
</dbReference>
<dbReference type="EC" id="1.3.5.2" evidence="11"/>
<feature type="binding site" evidence="11">
    <location>
        <position position="219"/>
    </location>
    <ligand>
        <name>FMN</name>
        <dbReference type="ChEBI" id="CHEBI:58210"/>
    </ligand>
</feature>
<evidence type="ECO:0000256" key="4">
    <source>
        <dbReference type="ARBA" id="ARBA00005359"/>
    </source>
</evidence>
<comment type="subcellular location">
    <subcellularLocation>
        <location evidence="11">Cell membrane</location>
        <topology evidence="11">Peripheral membrane protein</topology>
    </subcellularLocation>
    <subcellularLocation>
        <location evidence="2">Membrane</location>
    </subcellularLocation>
</comment>
<dbReference type="GO" id="GO:0005886">
    <property type="term" value="C:plasma membrane"/>
    <property type="evidence" value="ECO:0007669"/>
    <property type="project" value="UniProtKB-SubCell"/>
</dbReference>
<evidence type="ECO:0000256" key="6">
    <source>
        <dbReference type="ARBA" id="ARBA00022643"/>
    </source>
</evidence>
<feature type="binding site" evidence="11">
    <location>
        <begin position="66"/>
        <end position="70"/>
    </location>
    <ligand>
        <name>FMN</name>
        <dbReference type="ChEBI" id="CHEBI:58210"/>
    </ligand>
</feature>
<organism evidence="13 14">
    <name type="scientific">Microbaculum marinisediminis</name>
    <dbReference type="NCBI Taxonomy" id="2931392"/>
    <lineage>
        <taxon>Bacteria</taxon>
        <taxon>Pseudomonadati</taxon>
        <taxon>Pseudomonadota</taxon>
        <taxon>Alphaproteobacteria</taxon>
        <taxon>Hyphomicrobiales</taxon>
        <taxon>Tepidamorphaceae</taxon>
        <taxon>Microbaculum</taxon>
    </lineage>
</organism>
<dbReference type="Pfam" id="PF01180">
    <property type="entry name" value="DHO_dh"/>
    <property type="match status" value="1"/>
</dbReference>
<feature type="binding site" evidence="11">
    <location>
        <position position="174"/>
    </location>
    <ligand>
        <name>substrate</name>
    </ligand>
</feature>
<comment type="cofactor">
    <cofactor evidence="11">
        <name>FMN</name>
        <dbReference type="ChEBI" id="CHEBI:58210"/>
    </cofactor>
    <text evidence="11">Binds 1 FMN per subunit.</text>
</comment>
<dbReference type="NCBIfam" id="NF003645">
    <property type="entry name" value="PRK05286.1-2"/>
    <property type="match status" value="1"/>
</dbReference>
<name>A0AAW5QS73_9HYPH</name>
<dbReference type="AlphaFoldDB" id="A0AAW5QS73"/>
<evidence type="ECO:0000256" key="9">
    <source>
        <dbReference type="ARBA" id="ARBA00023136"/>
    </source>
</evidence>
<evidence type="ECO:0000256" key="10">
    <source>
        <dbReference type="ARBA" id="ARBA00048639"/>
    </source>
</evidence>
<keyword evidence="11" id="KW-1003">Cell membrane</keyword>
<reference evidence="13 14" key="1">
    <citation type="submission" date="2022-04" db="EMBL/GenBank/DDBJ databases">
        <authorList>
            <person name="Ye Y.-Q."/>
            <person name="Du Z.-J."/>
        </authorList>
    </citation>
    <scope>NUCLEOTIDE SEQUENCE [LARGE SCALE GENOMIC DNA]</scope>
    <source>
        <strain evidence="13 14">A6E488</strain>
    </source>
</reference>
<dbReference type="GO" id="GO:0006207">
    <property type="term" value="P:'de novo' pyrimidine nucleobase biosynthetic process"/>
    <property type="evidence" value="ECO:0007669"/>
    <property type="project" value="UniProtKB-UniRule"/>
</dbReference>
<evidence type="ECO:0000256" key="7">
    <source>
        <dbReference type="ARBA" id="ARBA00022975"/>
    </source>
</evidence>
<proteinExistence type="inferred from homology"/>
<feature type="binding site" evidence="11">
    <location>
        <position position="179"/>
    </location>
    <ligand>
        <name>substrate</name>
    </ligand>
</feature>
<keyword evidence="7 11" id="KW-0665">Pyrimidine biosynthesis</keyword>
<feature type="binding site" evidence="11">
    <location>
        <position position="143"/>
    </location>
    <ligand>
        <name>FMN</name>
        <dbReference type="ChEBI" id="CHEBI:58210"/>
    </ligand>
</feature>
<keyword evidence="9 11" id="KW-0472">Membrane</keyword>
<evidence type="ECO:0000256" key="8">
    <source>
        <dbReference type="ARBA" id="ARBA00023002"/>
    </source>
</evidence>
<dbReference type="GO" id="GO:0005737">
    <property type="term" value="C:cytoplasm"/>
    <property type="evidence" value="ECO:0007669"/>
    <property type="project" value="InterPro"/>
</dbReference>